<dbReference type="RefSeq" id="WP_011477223.1">
    <property type="nucleotide sequence ID" value="NC_007940.1"/>
</dbReference>
<feature type="transmembrane region" description="Helical" evidence="7">
    <location>
        <begin position="249"/>
        <end position="268"/>
    </location>
</feature>
<dbReference type="InterPro" id="IPR011701">
    <property type="entry name" value="MFS"/>
</dbReference>
<feature type="transmembrane region" description="Helical" evidence="7">
    <location>
        <begin position="401"/>
        <end position="420"/>
    </location>
</feature>
<dbReference type="KEGG" id="rbe:RBE_0553"/>
<dbReference type="Gene3D" id="1.20.1250.20">
    <property type="entry name" value="MFS general substrate transporter like domains"/>
    <property type="match status" value="1"/>
</dbReference>
<sequence>MLGYTKEQVSLTRNQKEAIGLLSIGTFLEYFDLMLYVHMAVVLNELFFPKADPKVAFIYSASAFCSTYLLRPFGALIFGCIGDTIGRKATIIVTTFLMSLSCLIMAVLPPYSEIGIKAVWLVTACRVIQGMASMGEAVGAELYLSETIQLPTRYMAVSIIVVFGTLGGTAALGLGALVTSYGFNWRLAFFFGAVVAFIGSIARTNLRETTEFVDAKRRIKKTFDKAKIDIKALNSSPVLQQKVSKKTTIAYFLIECTGPLWFCITYIYCGNILKNNFNFTSSQVMQQNFWVGILELISTIVFTYLVLKIHPLRLLKIRLFIFSLFALIIPIILSNITTPFQLFLLQVFIGICAPTGFTAFAIFCMNFPVFKRFLYTGVIFATSRAIMYALASFGIVFLTDYFSYLGLLIIILPVLIGYGFGINHFKKLEVNAGNYY</sequence>
<reference evidence="9 10" key="1">
    <citation type="journal article" date="2006" name="PLoS Genet.">
        <title>Genome sequence of Rickettsia bellii illuminates the role of amoebae in gene exchanges between intracellular pathogens.</title>
        <authorList>
            <person name="Ogata H."/>
            <person name="La Scola B."/>
            <person name="Audic S."/>
            <person name="Renesto P."/>
            <person name="Blanc G."/>
            <person name="Robert C."/>
            <person name="Fournier P.-E."/>
            <person name="Claverie J.-M."/>
            <person name="Raoult D."/>
        </authorList>
    </citation>
    <scope>NUCLEOTIDE SEQUENCE [LARGE SCALE GENOMIC DNA]</scope>
    <source>
        <strain evidence="9 10">RML369-C</strain>
    </source>
</reference>
<keyword evidence="6 7" id="KW-0472">Membrane</keyword>
<dbReference type="HOGENOM" id="CLU_001265_39_3_5"/>
<gene>
    <name evidence="9" type="primary">proP9_2</name>
    <name evidence="9" type="ordered locus">RBE_0553</name>
</gene>
<evidence type="ECO:0000256" key="7">
    <source>
        <dbReference type="SAM" id="Phobius"/>
    </source>
</evidence>
<feature type="transmembrane region" description="Helical" evidence="7">
    <location>
        <begin position="118"/>
        <end position="144"/>
    </location>
</feature>
<dbReference type="InterPro" id="IPR020846">
    <property type="entry name" value="MFS_dom"/>
</dbReference>
<dbReference type="Pfam" id="PF07690">
    <property type="entry name" value="MFS_1"/>
    <property type="match status" value="1"/>
</dbReference>
<dbReference type="InterPro" id="IPR036259">
    <property type="entry name" value="MFS_trans_sf"/>
</dbReference>
<feature type="transmembrane region" description="Helical" evidence="7">
    <location>
        <begin position="55"/>
        <end position="78"/>
    </location>
</feature>
<evidence type="ECO:0000256" key="3">
    <source>
        <dbReference type="ARBA" id="ARBA00022475"/>
    </source>
</evidence>
<dbReference type="GO" id="GO:0022857">
    <property type="term" value="F:transmembrane transporter activity"/>
    <property type="evidence" value="ECO:0007669"/>
    <property type="project" value="InterPro"/>
</dbReference>
<evidence type="ECO:0000256" key="6">
    <source>
        <dbReference type="ARBA" id="ARBA00023136"/>
    </source>
</evidence>
<keyword evidence="4 7" id="KW-0812">Transmembrane</keyword>
<dbReference type="PANTHER" id="PTHR43045:SF1">
    <property type="entry name" value="SHIKIMATE TRANSPORTER"/>
    <property type="match status" value="1"/>
</dbReference>
<feature type="domain" description="Major facilitator superfamily (MFS) profile" evidence="8">
    <location>
        <begin position="18"/>
        <end position="436"/>
    </location>
</feature>
<evidence type="ECO:0000256" key="5">
    <source>
        <dbReference type="ARBA" id="ARBA00022989"/>
    </source>
</evidence>
<dbReference type="GO" id="GO:0005886">
    <property type="term" value="C:plasma membrane"/>
    <property type="evidence" value="ECO:0007669"/>
    <property type="project" value="UniProtKB-SubCell"/>
</dbReference>
<dbReference type="PANTHER" id="PTHR43045">
    <property type="entry name" value="SHIKIMATE TRANSPORTER"/>
    <property type="match status" value="1"/>
</dbReference>
<name>Q1RJ30_RICBR</name>
<evidence type="ECO:0000256" key="4">
    <source>
        <dbReference type="ARBA" id="ARBA00022692"/>
    </source>
</evidence>
<dbReference type="OrthoDB" id="9784658at2"/>
<accession>Q1RJ30</accession>
<dbReference type="eggNOG" id="COG0477">
    <property type="taxonomic scope" value="Bacteria"/>
</dbReference>
<dbReference type="Proteomes" id="UP000001951">
    <property type="component" value="Chromosome"/>
</dbReference>
<feature type="transmembrane region" description="Helical" evidence="7">
    <location>
        <begin position="319"/>
        <end position="337"/>
    </location>
</feature>
<feature type="transmembrane region" description="Helical" evidence="7">
    <location>
        <begin position="21"/>
        <end position="43"/>
    </location>
</feature>
<keyword evidence="5 7" id="KW-1133">Transmembrane helix</keyword>
<keyword evidence="2" id="KW-0813">Transport</keyword>
<dbReference type="AlphaFoldDB" id="Q1RJ30"/>
<feature type="transmembrane region" description="Helical" evidence="7">
    <location>
        <begin position="90"/>
        <end position="112"/>
    </location>
</feature>
<protein>
    <submittedName>
        <fullName evidence="9">Proline/betaine transporter</fullName>
    </submittedName>
</protein>
<proteinExistence type="predicted"/>
<feature type="transmembrane region" description="Helical" evidence="7">
    <location>
        <begin position="373"/>
        <end position="395"/>
    </location>
</feature>
<dbReference type="EMBL" id="CP000087">
    <property type="protein sequence ID" value="ABE04634.1"/>
    <property type="molecule type" value="Genomic_DNA"/>
</dbReference>
<evidence type="ECO:0000259" key="8">
    <source>
        <dbReference type="PROSITE" id="PS50850"/>
    </source>
</evidence>
<dbReference type="PROSITE" id="PS50850">
    <property type="entry name" value="MFS"/>
    <property type="match status" value="1"/>
</dbReference>
<dbReference type="SUPFAM" id="SSF103473">
    <property type="entry name" value="MFS general substrate transporter"/>
    <property type="match status" value="1"/>
</dbReference>
<organism evidence="9 10">
    <name type="scientific">Rickettsia bellii (strain RML369-C)</name>
    <dbReference type="NCBI Taxonomy" id="336407"/>
    <lineage>
        <taxon>Bacteria</taxon>
        <taxon>Pseudomonadati</taxon>
        <taxon>Pseudomonadota</taxon>
        <taxon>Alphaproteobacteria</taxon>
        <taxon>Rickettsiales</taxon>
        <taxon>Rickettsiaceae</taxon>
        <taxon>Rickettsieae</taxon>
        <taxon>Rickettsia</taxon>
        <taxon>belli group</taxon>
    </lineage>
</organism>
<feature type="transmembrane region" description="Helical" evidence="7">
    <location>
        <begin position="288"/>
        <end position="307"/>
    </location>
</feature>
<keyword evidence="3" id="KW-1003">Cell membrane</keyword>
<comment type="subcellular location">
    <subcellularLocation>
        <location evidence="1">Cell inner membrane</location>
        <topology evidence="1">Multi-pass membrane protein</topology>
    </subcellularLocation>
</comment>
<evidence type="ECO:0000256" key="1">
    <source>
        <dbReference type="ARBA" id="ARBA00004429"/>
    </source>
</evidence>
<feature type="transmembrane region" description="Helical" evidence="7">
    <location>
        <begin position="343"/>
        <end position="366"/>
    </location>
</feature>
<evidence type="ECO:0000313" key="9">
    <source>
        <dbReference type="EMBL" id="ABE04634.1"/>
    </source>
</evidence>
<evidence type="ECO:0000256" key="2">
    <source>
        <dbReference type="ARBA" id="ARBA00022448"/>
    </source>
</evidence>
<feature type="transmembrane region" description="Helical" evidence="7">
    <location>
        <begin position="183"/>
        <end position="202"/>
    </location>
</feature>
<feature type="transmembrane region" description="Helical" evidence="7">
    <location>
        <begin position="156"/>
        <end position="177"/>
    </location>
</feature>
<evidence type="ECO:0000313" key="10">
    <source>
        <dbReference type="Proteomes" id="UP000001951"/>
    </source>
</evidence>